<reference evidence="11 12" key="1">
    <citation type="submission" date="2020-05" db="EMBL/GenBank/DDBJ databases">
        <title>Draft genome sequence of Desulfovibrio psychrotolerans JS1T.</title>
        <authorList>
            <person name="Ueno A."/>
            <person name="Tamazawa S."/>
            <person name="Tamamura S."/>
            <person name="Murakami T."/>
            <person name="Kiyama T."/>
            <person name="Inomata H."/>
            <person name="Amano Y."/>
            <person name="Miyakawa K."/>
            <person name="Tamaki H."/>
            <person name="Naganuma T."/>
            <person name="Kaneko K."/>
        </authorList>
    </citation>
    <scope>NUCLEOTIDE SEQUENCE [LARGE SCALE GENOMIC DNA]</scope>
    <source>
        <strain evidence="11 12">JS1</strain>
    </source>
</reference>
<evidence type="ECO:0000259" key="10">
    <source>
        <dbReference type="PROSITE" id="PS50109"/>
    </source>
</evidence>
<evidence type="ECO:0000256" key="9">
    <source>
        <dbReference type="SAM" id="Phobius"/>
    </source>
</evidence>
<keyword evidence="3" id="KW-0597">Phosphoprotein</keyword>
<dbReference type="GO" id="GO:0000155">
    <property type="term" value="F:phosphorelay sensor kinase activity"/>
    <property type="evidence" value="ECO:0007669"/>
    <property type="project" value="InterPro"/>
</dbReference>
<evidence type="ECO:0000256" key="4">
    <source>
        <dbReference type="ARBA" id="ARBA00022679"/>
    </source>
</evidence>
<dbReference type="PRINTS" id="PR00344">
    <property type="entry name" value="BCTRLSENSOR"/>
</dbReference>
<evidence type="ECO:0000313" key="12">
    <source>
        <dbReference type="Proteomes" id="UP000503820"/>
    </source>
</evidence>
<evidence type="ECO:0000256" key="3">
    <source>
        <dbReference type="ARBA" id="ARBA00022553"/>
    </source>
</evidence>
<dbReference type="InterPro" id="IPR005467">
    <property type="entry name" value="His_kinase_dom"/>
</dbReference>
<dbReference type="InterPro" id="IPR036890">
    <property type="entry name" value="HATPase_C_sf"/>
</dbReference>
<dbReference type="RefSeq" id="WP_174409691.1">
    <property type="nucleotide sequence ID" value="NZ_BLVP01000008.1"/>
</dbReference>
<dbReference type="InterPro" id="IPR003594">
    <property type="entry name" value="HATPase_dom"/>
</dbReference>
<dbReference type="PANTHER" id="PTHR43065">
    <property type="entry name" value="SENSOR HISTIDINE KINASE"/>
    <property type="match status" value="1"/>
</dbReference>
<dbReference type="SMART" id="SM00388">
    <property type="entry name" value="HisKA"/>
    <property type="match status" value="1"/>
</dbReference>
<proteinExistence type="predicted"/>
<organism evidence="11 12">
    <name type="scientific">Desulfovibrio psychrotolerans</name>
    <dbReference type="NCBI Taxonomy" id="415242"/>
    <lineage>
        <taxon>Bacteria</taxon>
        <taxon>Pseudomonadati</taxon>
        <taxon>Thermodesulfobacteriota</taxon>
        <taxon>Desulfovibrionia</taxon>
        <taxon>Desulfovibrionales</taxon>
        <taxon>Desulfovibrionaceae</taxon>
        <taxon>Desulfovibrio</taxon>
    </lineage>
</organism>
<dbReference type="GO" id="GO:0005524">
    <property type="term" value="F:ATP binding"/>
    <property type="evidence" value="ECO:0007669"/>
    <property type="project" value="UniProtKB-KW"/>
</dbReference>
<evidence type="ECO:0000256" key="6">
    <source>
        <dbReference type="ARBA" id="ARBA00022777"/>
    </source>
</evidence>
<dbReference type="Proteomes" id="UP000503820">
    <property type="component" value="Unassembled WGS sequence"/>
</dbReference>
<dbReference type="CDD" id="cd00082">
    <property type="entry name" value="HisKA"/>
    <property type="match status" value="1"/>
</dbReference>
<keyword evidence="5" id="KW-0547">Nucleotide-binding</keyword>
<keyword evidence="12" id="KW-1185">Reference proteome</keyword>
<keyword evidence="4" id="KW-0808">Transferase</keyword>
<accession>A0A7J0BV45</accession>
<evidence type="ECO:0000256" key="7">
    <source>
        <dbReference type="ARBA" id="ARBA00022840"/>
    </source>
</evidence>
<feature type="transmembrane region" description="Helical" evidence="9">
    <location>
        <begin position="12"/>
        <end position="36"/>
    </location>
</feature>
<feature type="domain" description="Histidine kinase" evidence="10">
    <location>
        <begin position="337"/>
        <end position="555"/>
    </location>
</feature>
<sequence>MNASSASRKRPVILTVLVFLTVPSLLAISFLFAHIFRSTEQNLHAQHGQRLSFLTTRYKGTVDAHLGEMVKIVQFVAHVHSLEYLRSQKNLFDLFNTIDRDFDHVFEDMGVLDGNGRHIAYVGPHDIMGRDYSEEPWFRDVMEKGVTISDVFLGYRRSPHFIIAVRQENAGQTWVLRATVNAFLFSSLLDDVRFDNTGEIYIINAGGVLQTRSASNGAMLQAVDSSLATAVAAGQKGAVMQEKGGGVLFEAASLNSNPNWWLVVQQSQSELTSELGLRAKGLLILCIFGVAVVLAASGWTIHRLLRHFAQLDMDKKMLNDYAIQSQKLAAIGQLAAGIAHEINNPLAIIGEGTGWLQDLLKRESMADFPEHDEFKESLAVIATQVGRCREITHKLLSFARKMDFVIREVNIANVVSEVVGMREREAMLNNIAIVKNFAPDLPIIHSEPSLLRQALLNLLNNAMDAIHGTGTITIDAEKSRGNGVTIRIADSGIGIPKDNLDRVFEPFFTTKEPGQGSGLGLSICHGIIQKLGGDITAESTPGKGSTFTILLPQNAPADIE</sequence>
<evidence type="ECO:0000256" key="8">
    <source>
        <dbReference type="ARBA" id="ARBA00023012"/>
    </source>
</evidence>
<evidence type="ECO:0000256" key="2">
    <source>
        <dbReference type="ARBA" id="ARBA00012438"/>
    </source>
</evidence>
<dbReference type="InterPro" id="IPR003661">
    <property type="entry name" value="HisK_dim/P_dom"/>
</dbReference>
<evidence type="ECO:0000313" key="11">
    <source>
        <dbReference type="EMBL" id="GFM37041.1"/>
    </source>
</evidence>
<dbReference type="AlphaFoldDB" id="A0A7J0BV45"/>
<keyword evidence="9" id="KW-0812">Transmembrane</keyword>
<comment type="catalytic activity">
    <reaction evidence="1">
        <text>ATP + protein L-histidine = ADP + protein N-phospho-L-histidine.</text>
        <dbReference type="EC" id="2.7.13.3"/>
    </reaction>
</comment>
<dbReference type="Gene3D" id="3.30.565.10">
    <property type="entry name" value="Histidine kinase-like ATPase, C-terminal domain"/>
    <property type="match status" value="1"/>
</dbReference>
<keyword evidence="8" id="KW-0902">Two-component regulatory system</keyword>
<keyword evidence="9" id="KW-0472">Membrane</keyword>
<dbReference type="PROSITE" id="PS50109">
    <property type="entry name" value="HIS_KIN"/>
    <property type="match status" value="1"/>
</dbReference>
<dbReference type="Gene3D" id="1.10.287.130">
    <property type="match status" value="1"/>
</dbReference>
<keyword evidence="6 11" id="KW-0418">Kinase</keyword>
<dbReference type="SMART" id="SM00387">
    <property type="entry name" value="HATPase_c"/>
    <property type="match status" value="1"/>
</dbReference>
<dbReference type="InterPro" id="IPR004358">
    <property type="entry name" value="Sig_transdc_His_kin-like_C"/>
</dbReference>
<dbReference type="EMBL" id="BLVP01000008">
    <property type="protein sequence ID" value="GFM37041.1"/>
    <property type="molecule type" value="Genomic_DNA"/>
</dbReference>
<dbReference type="SUPFAM" id="SSF47384">
    <property type="entry name" value="Homodimeric domain of signal transducing histidine kinase"/>
    <property type="match status" value="1"/>
</dbReference>
<dbReference type="PANTHER" id="PTHR43065:SF46">
    <property type="entry name" value="C4-DICARBOXYLATE TRANSPORT SENSOR PROTEIN DCTB"/>
    <property type="match status" value="1"/>
</dbReference>
<dbReference type="Pfam" id="PF00512">
    <property type="entry name" value="HisKA"/>
    <property type="match status" value="1"/>
</dbReference>
<dbReference type="SUPFAM" id="SSF55874">
    <property type="entry name" value="ATPase domain of HSP90 chaperone/DNA topoisomerase II/histidine kinase"/>
    <property type="match status" value="1"/>
</dbReference>
<gene>
    <name evidence="11" type="ORF">DSM19430T_17250</name>
</gene>
<name>A0A7J0BV45_9BACT</name>
<comment type="caution">
    <text evidence="11">The sequence shown here is derived from an EMBL/GenBank/DDBJ whole genome shotgun (WGS) entry which is preliminary data.</text>
</comment>
<dbReference type="InterPro" id="IPR036097">
    <property type="entry name" value="HisK_dim/P_sf"/>
</dbReference>
<keyword evidence="7" id="KW-0067">ATP-binding</keyword>
<evidence type="ECO:0000256" key="5">
    <source>
        <dbReference type="ARBA" id="ARBA00022741"/>
    </source>
</evidence>
<keyword evidence="9" id="KW-1133">Transmembrane helix</keyword>
<protein>
    <recommendedName>
        <fullName evidence="2">histidine kinase</fullName>
        <ecNumber evidence="2">2.7.13.3</ecNumber>
    </recommendedName>
</protein>
<evidence type="ECO:0000256" key="1">
    <source>
        <dbReference type="ARBA" id="ARBA00000085"/>
    </source>
</evidence>
<dbReference type="EC" id="2.7.13.3" evidence="2"/>
<dbReference type="Pfam" id="PF02518">
    <property type="entry name" value="HATPase_c"/>
    <property type="match status" value="1"/>
</dbReference>